<dbReference type="EMBL" id="QXFU01000003">
    <property type="protein sequence ID" value="KAE9048977.1"/>
    <property type="molecule type" value="Genomic_DNA"/>
</dbReference>
<keyword evidence="1" id="KW-0732">Signal</keyword>
<evidence type="ECO:0000313" key="3">
    <source>
        <dbReference type="Proteomes" id="UP000435112"/>
    </source>
</evidence>
<protein>
    <submittedName>
        <fullName evidence="2">Uncharacterized protein</fullName>
    </submittedName>
</protein>
<organism evidence="2 3">
    <name type="scientific">Phytophthora rubi</name>
    <dbReference type="NCBI Taxonomy" id="129364"/>
    <lineage>
        <taxon>Eukaryota</taxon>
        <taxon>Sar</taxon>
        <taxon>Stramenopiles</taxon>
        <taxon>Oomycota</taxon>
        <taxon>Peronosporomycetes</taxon>
        <taxon>Peronosporales</taxon>
        <taxon>Peronosporaceae</taxon>
        <taxon>Phytophthora</taxon>
    </lineage>
</organism>
<gene>
    <name evidence="2" type="ORF">PR002_g116</name>
</gene>
<evidence type="ECO:0000256" key="1">
    <source>
        <dbReference type="SAM" id="SignalP"/>
    </source>
</evidence>
<reference evidence="2 3" key="1">
    <citation type="submission" date="2018-09" db="EMBL/GenBank/DDBJ databases">
        <title>Genomic investigation of the strawberry pathogen Phytophthora fragariae indicates pathogenicity is determined by transcriptional variation in three key races.</title>
        <authorList>
            <person name="Adams T.M."/>
            <person name="Armitage A.D."/>
            <person name="Sobczyk M.K."/>
            <person name="Bates H.J."/>
            <person name="Dunwell J.M."/>
            <person name="Nellist C.F."/>
            <person name="Harrison R.J."/>
        </authorList>
    </citation>
    <scope>NUCLEOTIDE SEQUENCE [LARGE SCALE GENOMIC DNA]</scope>
    <source>
        <strain evidence="2 3">SCRP324</strain>
    </source>
</reference>
<name>A0A6A3P5Y2_9STRA</name>
<evidence type="ECO:0000313" key="2">
    <source>
        <dbReference type="EMBL" id="KAE9048977.1"/>
    </source>
</evidence>
<feature type="signal peptide" evidence="1">
    <location>
        <begin position="1"/>
        <end position="23"/>
    </location>
</feature>
<accession>A0A6A3P5Y2</accession>
<dbReference type="Proteomes" id="UP000435112">
    <property type="component" value="Unassembled WGS sequence"/>
</dbReference>
<comment type="caution">
    <text evidence="2">The sequence shown here is derived from an EMBL/GenBank/DDBJ whole genome shotgun (WGS) entry which is preliminary data.</text>
</comment>
<dbReference type="PROSITE" id="PS51257">
    <property type="entry name" value="PROKAR_LIPOPROTEIN"/>
    <property type="match status" value="1"/>
</dbReference>
<sequence length="50" mass="5634">MTRKRVVTCSSWLWSSCSWSASAARCSLHHLVCCPPHFNLVTNTLLVETI</sequence>
<dbReference type="AlphaFoldDB" id="A0A6A3P5Y2"/>
<feature type="chain" id="PRO_5025486070" evidence="1">
    <location>
        <begin position="24"/>
        <end position="50"/>
    </location>
</feature>
<proteinExistence type="predicted"/>